<accession>A0AAX4NX73</accession>
<evidence type="ECO:0000259" key="12">
    <source>
        <dbReference type="Pfam" id="PF08541"/>
    </source>
</evidence>
<name>A0AAX4NX73_9CHLO</name>
<dbReference type="NCBIfam" id="TIGR00747">
    <property type="entry name" value="fabH"/>
    <property type="match status" value="1"/>
</dbReference>
<evidence type="ECO:0000256" key="9">
    <source>
        <dbReference type="ARBA" id="ARBA00052419"/>
    </source>
</evidence>
<dbReference type="EMBL" id="CP151501">
    <property type="protein sequence ID" value="WZN58780.1"/>
    <property type="molecule type" value="Genomic_DNA"/>
</dbReference>
<evidence type="ECO:0000313" key="15">
    <source>
        <dbReference type="Proteomes" id="UP001472866"/>
    </source>
</evidence>
<reference evidence="14 15" key="1">
    <citation type="submission" date="2024-03" db="EMBL/GenBank/DDBJ databases">
        <title>Complete genome sequence of the green alga Chloropicon roscoffensis RCC1871.</title>
        <authorList>
            <person name="Lemieux C."/>
            <person name="Pombert J.-F."/>
            <person name="Otis C."/>
            <person name="Turmel M."/>
        </authorList>
    </citation>
    <scope>NUCLEOTIDE SEQUENCE [LARGE SCALE GENOMIC DNA]</scope>
    <source>
        <strain evidence="14 15">RCC1871</strain>
    </source>
</reference>
<evidence type="ECO:0000256" key="2">
    <source>
        <dbReference type="ARBA" id="ARBA00008642"/>
    </source>
</evidence>
<evidence type="ECO:0000256" key="6">
    <source>
        <dbReference type="ARBA" id="ARBA00022832"/>
    </source>
</evidence>
<evidence type="ECO:0000256" key="4">
    <source>
        <dbReference type="ARBA" id="ARBA00022516"/>
    </source>
</evidence>
<dbReference type="InterPro" id="IPR004655">
    <property type="entry name" value="FabH"/>
</dbReference>
<dbReference type="EC" id="2.3.1.180" evidence="3"/>
<evidence type="ECO:0000256" key="5">
    <source>
        <dbReference type="ARBA" id="ARBA00022679"/>
    </source>
</evidence>
<evidence type="ECO:0000256" key="11">
    <source>
        <dbReference type="SAM" id="MobiDB-lite"/>
    </source>
</evidence>
<evidence type="ECO:0000256" key="1">
    <source>
        <dbReference type="ARBA" id="ARBA00005194"/>
    </source>
</evidence>
<dbReference type="HAMAP" id="MF_01815">
    <property type="entry name" value="FabH"/>
    <property type="match status" value="1"/>
</dbReference>
<dbReference type="Proteomes" id="UP001472866">
    <property type="component" value="Chromosome 01"/>
</dbReference>
<dbReference type="SUPFAM" id="SSF53901">
    <property type="entry name" value="Thiolase-like"/>
    <property type="match status" value="1"/>
</dbReference>
<dbReference type="Pfam" id="PF08541">
    <property type="entry name" value="ACP_syn_III_C"/>
    <property type="match status" value="1"/>
</dbReference>
<protein>
    <recommendedName>
        <fullName evidence="3">beta-ketoacyl-[acyl-carrier-protein] synthase III</fullName>
        <ecNumber evidence="3">2.3.1.180</ecNumber>
    </recommendedName>
</protein>
<dbReference type="GO" id="GO:0004315">
    <property type="term" value="F:3-oxoacyl-[acyl-carrier-protein] synthase activity"/>
    <property type="evidence" value="ECO:0007669"/>
    <property type="project" value="InterPro"/>
</dbReference>
<evidence type="ECO:0000256" key="3">
    <source>
        <dbReference type="ARBA" id="ARBA00012333"/>
    </source>
</evidence>
<dbReference type="GO" id="GO:0006633">
    <property type="term" value="P:fatty acid biosynthetic process"/>
    <property type="evidence" value="ECO:0007669"/>
    <property type="project" value="UniProtKB-KW"/>
</dbReference>
<evidence type="ECO:0000256" key="7">
    <source>
        <dbReference type="ARBA" id="ARBA00023098"/>
    </source>
</evidence>
<proteinExistence type="inferred from homology"/>
<comment type="similarity">
    <text evidence="2">Belongs to the thiolase-like superfamily. FabH family.</text>
</comment>
<dbReference type="InterPro" id="IPR016039">
    <property type="entry name" value="Thiolase-like"/>
</dbReference>
<keyword evidence="8" id="KW-0275">Fatty acid biosynthesis</keyword>
<dbReference type="PANTHER" id="PTHR43091">
    <property type="entry name" value="3-OXOACYL-[ACYL-CARRIER-PROTEIN] SYNTHASE"/>
    <property type="match status" value="1"/>
</dbReference>
<dbReference type="Gene3D" id="3.40.47.10">
    <property type="match status" value="1"/>
</dbReference>
<evidence type="ECO:0000313" key="14">
    <source>
        <dbReference type="EMBL" id="WZN58780.1"/>
    </source>
</evidence>
<dbReference type="Pfam" id="PF08545">
    <property type="entry name" value="ACP_syn_III"/>
    <property type="match status" value="1"/>
</dbReference>
<dbReference type="CDD" id="cd00830">
    <property type="entry name" value="KAS_III"/>
    <property type="match status" value="1"/>
</dbReference>
<dbReference type="NCBIfam" id="NF006829">
    <property type="entry name" value="PRK09352.1"/>
    <property type="match status" value="1"/>
</dbReference>
<feature type="domain" description="Beta-ketoacyl-[acyl-carrier-protein] synthase III N-terminal" evidence="13">
    <location>
        <begin position="177"/>
        <end position="258"/>
    </location>
</feature>
<dbReference type="InterPro" id="IPR013751">
    <property type="entry name" value="ACP_syn_III_N"/>
</dbReference>
<dbReference type="PANTHER" id="PTHR43091:SF1">
    <property type="entry name" value="BETA-KETOACYL-[ACYL-CARRIER-PROTEIN] SYNTHASE III, CHLOROPLASTIC"/>
    <property type="match status" value="1"/>
</dbReference>
<keyword evidence="7" id="KW-0443">Lipid metabolism</keyword>
<keyword evidence="4" id="KW-0444">Lipid biosynthesis</keyword>
<keyword evidence="15" id="KW-1185">Reference proteome</keyword>
<keyword evidence="6" id="KW-0276">Fatty acid metabolism</keyword>
<sequence length="407" mass="42370">MRAWDSRARLCSRGAVEAGTSRRASAVTWARPERKGSAERAPGTATSRVSLADPAVVARSKFAPSPETCPYVQGVRFMGSGSCAPGKVVTNGDLEELVETNDEWIRTRTGIIERRVLSDGEELADIAAAAATRALASSGVDPTELDLIILATSSADDLFGSSCSVQAAIGAPQAACFDLTSACSGFVVGLVTGAQYIRSGAYQKVLVIGGDALSRFVDWTDRNTCVLFGDGCGACVLGAQSASEGGCSLLSFHMESDGEGRKHLNASFSGAGDKTSACLGADGRGRHGSYSNLRMSGQDVFKWAVRAVPSVVQKAVEKSALESVDQIDWLVLHQANTRILDSAAARLGVPEERVIINISKFGNTSAGSVPLALDEAVRQGKIRSGDVVATAGFGAGLTAASAIFLWD</sequence>
<keyword evidence="5" id="KW-0808">Transferase</keyword>
<feature type="region of interest" description="Disordered" evidence="11">
    <location>
        <begin position="22"/>
        <end position="48"/>
    </location>
</feature>
<comment type="pathway">
    <text evidence="1">Lipid metabolism; fatty acid biosynthesis.</text>
</comment>
<evidence type="ECO:0000256" key="10">
    <source>
        <dbReference type="ARBA" id="ARBA00057449"/>
    </source>
</evidence>
<dbReference type="GO" id="GO:0033818">
    <property type="term" value="F:beta-ketoacyl-acyl-carrier-protein synthase III activity"/>
    <property type="evidence" value="ECO:0007669"/>
    <property type="project" value="UniProtKB-EC"/>
</dbReference>
<dbReference type="AlphaFoldDB" id="A0AAX4NX73"/>
<organism evidence="14 15">
    <name type="scientific">Chloropicon roscoffensis</name>
    <dbReference type="NCBI Taxonomy" id="1461544"/>
    <lineage>
        <taxon>Eukaryota</taxon>
        <taxon>Viridiplantae</taxon>
        <taxon>Chlorophyta</taxon>
        <taxon>Chloropicophyceae</taxon>
        <taxon>Chloropicales</taxon>
        <taxon>Chloropicaceae</taxon>
        <taxon>Chloropicon</taxon>
    </lineage>
</organism>
<evidence type="ECO:0000256" key="8">
    <source>
        <dbReference type="ARBA" id="ARBA00023160"/>
    </source>
</evidence>
<dbReference type="FunFam" id="3.40.47.10:FF:000004">
    <property type="entry name" value="3-oxoacyl-[acyl-carrier-protein] synthase 3"/>
    <property type="match status" value="1"/>
</dbReference>
<comment type="catalytic activity">
    <reaction evidence="9">
        <text>malonyl-[ACP] + acetyl-CoA + H(+) = 3-oxobutanoyl-[ACP] + CO2 + CoA</text>
        <dbReference type="Rhea" id="RHEA:12080"/>
        <dbReference type="Rhea" id="RHEA-COMP:9623"/>
        <dbReference type="Rhea" id="RHEA-COMP:9625"/>
        <dbReference type="ChEBI" id="CHEBI:15378"/>
        <dbReference type="ChEBI" id="CHEBI:16526"/>
        <dbReference type="ChEBI" id="CHEBI:57287"/>
        <dbReference type="ChEBI" id="CHEBI:57288"/>
        <dbReference type="ChEBI" id="CHEBI:78449"/>
        <dbReference type="ChEBI" id="CHEBI:78450"/>
        <dbReference type="EC" id="2.3.1.180"/>
    </reaction>
</comment>
<comment type="function">
    <text evidence="10">Catalyzes the condensation reaction of fatty acid synthesis by the addition to an acyl acceptor of two carbons from malonyl-ACP. KAS III catalyzes the first condensation reaction which initiates fatty acid synthesis and may therefore play a role in governing the total rate of fatty acid production. Possesses both acetoacetyl-ACP synthase and acetyl transacylase activities.</text>
</comment>
<evidence type="ECO:0000259" key="13">
    <source>
        <dbReference type="Pfam" id="PF08545"/>
    </source>
</evidence>
<dbReference type="InterPro" id="IPR013747">
    <property type="entry name" value="ACP_syn_III_C"/>
</dbReference>
<gene>
    <name evidence="14" type="ORF">HKI87_01g03040</name>
</gene>
<feature type="domain" description="Beta-ketoacyl-[acyl-carrier-protein] synthase III C-terminal" evidence="12">
    <location>
        <begin position="323"/>
        <end position="406"/>
    </location>
</feature>